<evidence type="ECO:0000313" key="1">
    <source>
        <dbReference type="EMBL" id="RLP69373.1"/>
    </source>
</evidence>
<gene>
    <name evidence="1" type="ORF">D9V29_11660</name>
</gene>
<dbReference type="OrthoDB" id="4943146at2"/>
<dbReference type="AlphaFoldDB" id="A0A3L6ZNC4"/>
<dbReference type="RefSeq" id="WP_121673504.1">
    <property type="nucleotide sequence ID" value="NZ_BMXM01000009.1"/>
</dbReference>
<organism evidence="1 2">
    <name type="scientific">Mycetocola manganoxydans</name>
    <dbReference type="NCBI Taxonomy" id="699879"/>
    <lineage>
        <taxon>Bacteria</taxon>
        <taxon>Bacillati</taxon>
        <taxon>Actinomycetota</taxon>
        <taxon>Actinomycetes</taxon>
        <taxon>Micrococcales</taxon>
        <taxon>Microbacteriaceae</taxon>
        <taxon>Mycetocola</taxon>
    </lineage>
</organism>
<protein>
    <submittedName>
        <fullName evidence="1">Uncharacterized protein</fullName>
    </submittedName>
</protein>
<dbReference type="Proteomes" id="UP000270299">
    <property type="component" value="Unassembled WGS sequence"/>
</dbReference>
<keyword evidence="2" id="KW-1185">Reference proteome</keyword>
<reference evidence="1 2" key="1">
    <citation type="submission" date="2018-10" db="EMBL/GenBank/DDBJ databases">
        <authorList>
            <person name="Li J."/>
        </authorList>
    </citation>
    <scope>NUCLEOTIDE SEQUENCE [LARGE SCALE GENOMIC DNA]</scope>
    <source>
        <strain evidence="1 2">CCTCC AB209002</strain>
    </source>
</reference>
<dbReference type="EMBL" id="RCUV01000013">
    <property type="protein sequence ID" value="RLP69373.1"/>
    <property type="molecule type" value="Genomic_DNA"/>
</dbReference>
<sequence length="101" mass="11398">MGTNKRYAVQYDKLMKRRVTEVLIKPKPVSLSAAEIDAEHDPVIAAQKPIPVRAWARYPETPARVEGRAIAWTTRAVQIEWEDSGGVTQRAWVWASAVDKL</sequence>
<accession>A0A3L6ZNC4</accession>
<name>A0A3L6ZNC4_9MICO</name>
<comment type="caution">
    <text evidence="1">The sequence shown here is derived from an EMBL/GenBank/DDBJ whole genome shotgun (WGS) entry which is preliminary data.</text>
</comment>
<proteinExistence type="predicted"/>
<evidence type="ECO:0000313" key="2">
    <source>
        <dbReference type="Proteomes" id="UP000270299"/>
    </source>
</evidence>